<comment type="caution">
    <text evidence="3">The sequence shown here is derived from an EMBL/GenBank/DDBJ whole genome shotgun (WGS) entry which is preliminary data.</text>
</comment>
<dbReference type="InterPro" id="IPR012347">
    <property type="entry name" value="Ferritin-like"/>
</dbReference>
<dbReference type="InterPro" id="IPR009078">
    <property type="entry name" value="Ferritin-like_SF"/>
</dbReference>
<feature type="compositionally biased region" description="Low complexity" evidence="1">
    <location>
        <begin position="123"/>
        <end position="132"/>
    </location>
</feature>
<name>A0ABR9VZN6_9MICO</name>
<organism evidence="3 4">
    <name type="scientific">Brachybacterium epidermidis</name>
    <dbReference type="NCBI Taxonomy" id="2781983"/>
    <lineage>
        <taxon>Bacteria</taxon>
        <taxon>Bacillati</taxon>
        <taxon>Actinomycetota</taxon>
        <taxon>Actinomycetes</taxon>
        <taxon>Micrococcales</taxon>
        <taxon>Dermabacteraceae</taxon>
        <taxon>Brachybacterium</taxon>
    </lineage>
</organism>
<dbReference type="InterPro" id="IPR029447">
    <property type="entry name" value="DUF4439"/>
</dbReference>
<gene>
    <name evidence="3" type="ORF">IOE58_05345</name>
</gene>
<evidence type="ECO:0000313" key="4">
    <source>
        <dbReference type="Proteomes" id="UP000644727"/>
    </source>
</evidence>
<evidence type="ECO:0000259" key="2">
    <source>
        <dbReference type="Pfam" id="PF14530"/>
    </source>
</evidence>
<dbReference type="PROSITE" id="PS51257">
    <property type="entry name" value="PROKAR_LIPOPROTEIN"/>
    <property type="match status" value="1"/>
</dbReference>
<sequence length="357" mass="36705">MSRRTVFALAAGSVLGITACGPVRVGGPAEYTPPPPGIDDLYRVDLLALLDRTVASTEALRDRAGAGTGASDGGGEPAPVPPDVGVTDALAALSRALPVQREALLTGAQAERESEQAEDPDPHATTAPAPTATATDLAGLIALLVELRELCVDAARQVSGSLARPVCALGAHTTWAAARLHRTSGQGEVPGPRAAEDIAPTRAVPQQDPPSIGAESDYHQYIEAAQEQEWYTAYVHEVLAASAEGTAREDHLTAVEEHRARADALLTIATEDGAPPVERQAVYPLPGGTLSGRSAAQLPSLLSEALLVGHVSLVGAAPFERRAVSIEAAMAEAGVLASLVGRLEPLPSMAPEGAAEE</sequence>
<reference evidence="3 4" key="1">
    <citation type="submission" date="2020-10" db="EMBL/GenBank/DDBJ databases">
        <title>Draft genome and description of Brachybacterium epidermidis sp nov.</title>
        <authorList>
            <person name="Boxberger M."/>
            <person name="La Scola B."/>
        </authorList>
    </citation>
    <scope>NUCLEOTIDE SEQUENCE [LARGE SCALE GENOMIC DNA]</scope>
    <source>
        <strain evidence="3 4">Marseille-Q2903</strain>
    </source>
</reference>
<dbReference type="Proteomes" id="UP000644727">
    <property type="component" value="Unassembled WGS sequence"/>
</dbReference>
<feature type="region of interest" description="Disordered" evidence="1">
    <location>
        <begin position="107"/>
        <end position="132"/>
    </location>
</feature>
<keyword evidence="4" id="KW-1185">Reference proteome</keyword>
<dbReference type="Pfam" id="PF14530">
    <property type="entry name" value="DUF4439"/>
    <property type="match status" value="1"/>
</dbReference>
<accession>A0ABR9VZN6</accession>
<feature type="domain" description="DUF4439" evidence="2">
    <location>
        <begin position="224"/>
        <end position="349"/>
    </location>
</feature>
<protein>
    <submittedName>
        <fullName evidence="3">DUF4439 domain-containing protein</fullName>
    </submittedName>
</protein>
<dbReference type="Gene3D" id="1.20.1260.10">
    <property type="match status" value="1"/>
</dbReference>
<feature type="region of interest" description="Disordered" evidence="1">
    <location>
        <begin position="63"/>
        <end position="85"/>
    </location>
</feature>
<evidence type="ECO:0000256" key="1">
    <source>
        <dbReference type="SAM" id="MobiDB-lite"/>
    </source>
</evidence>
<dbReference type="SUPFAM" id="SSF47240">
    <property type="entry name" value="Ferritin-like"/>
    <property type="match status" value="1"/>
</dbReference>
<proteinExistence type="predicted"/>
<feature type="compositionally biased region" description="Gly residues" evidence="1">
    <location>
        <begin position="66"/>
        <end position="76"/>
    </location>
</feature>
<evidence type="ECO:0000313" key="3">
    <source>
        <dbReference type="EMBL" id="MBE9403632.1"/>
    </source>
</evidence>
<dbReference type="EMBL" id="JADEYR010000004">
    <property type="protein sequence ID" value="MBE9403632.1"/>
    <property type="molecule type" value="Genomic_DNA"/>
</dbReference>